<keyword evidence="2" id="KW-1185">Reference proteome</keyword>
<name>B8F9V5_DESAL</name>
<sequence>MFSTIFVHRDRIGIKGSSQYLIFSKCAAYRARRRSLRNRVPRNPVVSTIDGEEYLFTKNEWKKGFEAGRIHHEKQIQRVKKALLAEQQMLSPKLSKQREERIRREADIHFYVNTSN</sequence>
<dbReference type="KEGG" id="dal:Dalk_1350"/>
<reference evidence="1 2" key="1">
    <citation type="journal article" date="2012" name="Environ. Microbiol.">
        <title>The genome sequence of Desulfatibacillum alkenivorans AK-01: a blueprint for anaerobic alkane oxidation.</title>
        <authorList>
            <person name="Callaghan A.V."/>
            <person name="Morris B.E."/>
            <person name="Pereira I.A."/>
            <person name="McInerney M.J."/>
            <person name="Austin R.N."/>
            <person name="Groves J.T."/>
            <person name="Kukor J.J."/>
            <person name="Suflita J.M."/>
            <person name="Young L.Y."/>
            <person name="Zylstra G.J."/>
            <person name="Wawrik B."/>
        </authorList>
    </citation>
    <scope>NUCLEOTIDE SEQUENCE [LARGE SCALE GENOMIC DNA]</scope>
    <source>
        <strain evidence="1 2">AK-01</strain>
    </source>
</reference>
<evidence type="ECO:0000313" key="1">
    <source>
        <dbReference type="EMBL" id="ACL03051.1"/>
    </source>
</evidence>
<protein>
    <submittedName>
        <fullName evidence="1">Uncharacterized protein</fullName>
    </submittedName>
</protein>
<gene>
    <name evidence="1" type="ordered locus">Dalk_1350</name>
</gene>
<evidence type="ECO:0000313" key="2">
    <source>
        <dbReference type="Proteomes" id="UP000000739"/>
    </source>
</evidence>
<dbReference type="Proteomes" id="UP000000739">
    <property type="component" value="Chromosome"/>
</dbReference>
<dbReference type="RefSeq" id="WP_012610486.1">
    <property type="nucleotide sequence ID" value="NC_011768.1"/>
</dbReference>
<dbReference type="AlphaFoldDB" id="B8F9V5"/>
<dbReference type="HOGENOM" id="CLU_2092818_0_0_7"/>
<proteinExistence type="predicted"/>
<dbReference type="EMBL" id="CP001322">
    <property type="protein sequence ID" value="ACL03051.1"/>
    <property type="molecule type" value="Genomic_DNA"/>
</dbReference>
<organism evidence="1 2">
    <name type="scientific">Desulfatibacillum aliphaticivorans</name>
    <dbReference type="NCBI Taxonomy" id="218208"/>
    <lineage>
        <taxon>Bacteria</taxon>
        <taxon>Pseudomonadati</taxon>
        <taxon>Thermodesulfobacteriota</taxon>
        <taxon>Desulfobacteria</taxon>
        <taxon>Desulfobacterales</taxon>
        <taxon>Desulfatibacillaceae</taxon>
        <taxon>Desulfatibacillum</taxon>
    </lineage>
</organism>
<accession>B8F9V5</accession>